<sequence>EKIRHDVEAETSGFLHILVEEEQEVPIGTVAGLIAETKEELAALQKGMPKEAITAAAEVKEAAKAEAPAPAAAKIKEGERILISPVARKMAEEHVIDITTIAGTGPGGRIVRGDIEKEIEAKKKVEVTPEVYQGRRIKSVIPLKGMRKAIAEHMHRSLSVAAQLTLTAEVDMTEIVKLRKSLVAQEEALGTRITYTDLLVLAIAQLLKDQPIVNSSLIDNEIKLWESINIGVAVALEEGLIVPVVKDADKKSLVEISKTIKSLAQKAR</sequence>
<name>X1SVF3_9ZZZZ</name>
<dbReference type="InterPro" id="IPR023213">
    <property type="entry name" value="CAT-like_dom_sf"/>
</dbReference>
<dbReference type="SUPFAM" id="SSF52777">
    <property type="entry name" value="CoA-dependent acyltransferases"/>
    <property type="match status" value="1"/>
</dbReference>
<dbReference type="InterPro" id="IPR045257">
    <property type="entry name" value="E2/Pdx1"/>
</dbReference>
<evidence type="ECO:0000256" key="1">
    <source>
        <dbReference type="ARBA" id="ARBA00007317"/>
    </source>
</evidence>
<organism evidence="3">
    <name type="scientific">marine sediment metagenome</name>
    <dbReference type="NCBI Taxonomy" id="412755"/>
    <lineage>
        <taxon>unclassified sequences</taxon>
        <taxon>metagenomes</taxon>
        <taxon>ecological metagenomes</taxon>
    </lineage>
</organism>
<dbReference type="Gene3D" id="4.10.320.10">
    <property type="entry name" value="E3-binding domain"/>
    <property type="match status" value="1"/>
</dbReference>
<proteinExistence type="inferred from homology"/>
<evidence type="ECO:0000313" key="3">
    <source>
        <dbReference type="EMBL" id="GAI79330.1"/>
    </source>
</evidence>
<dbReference type="GO" id="GO:0016746">
    <property type="term" value="F:acyltransferase activity"/>
    <property type="evidence" value="ECO:0007669"/>
    <property type="project" value="InterPro"/>
</dbReference>
<dbReference type="GO" id="GO:0045254">
    <property type="term" value="C:pyruvate dehydrogenase complex"/>
    <property type="evidence" value="ECO:0007669"/>
    <property type="project" value="InterPro"/>
</dbReference>
<gene>
    <name evidence="3" type="ORF">S12H4_20936</name>
</gene>
<dbReference type="EMBL" id="BARW01010687">
    <property type="protein sequence ID" value="GAI79330.1"/>
    <property type="molecule type" value="Genomic_DNA"/>
</dbReference>
<dbReference type="PANTHER" id="PTHR23151">
    <property type="entry name" value="DIHYDROLIPOAMIDE ACETYL/SUCCINYL-TRANSFERASE-RELATED"/>
    <property type="match status" value="1"/>
</dbReference>
<dbReference type="InterPro" id="IPR001078">
    <property type="entry name" value="2-oxoacid_DH_actylTfrase"/>
</dbReference>
<feature type="domain" description="Peripheral subunit-binding (PSBD)" evidence="2">
    <location>
        <begin position="82"/>
        <end position="119"/>
    </location>
</feature>
<comment type="caution">
    <text evidence="3">The sequence shown here is derived from an EMBL/GenBank/DDBJ whole genome shotgun (WGS) entry which is preliminary data.</text>
</comment>
<dbReference type="Gene3D" id="3.30.559.10">
    <property type="entry name" value="Chloramphenicol acetyltransferase-like domain"/>
    <property type="match status" value="1"/>
</dbReference>
<dbReference type="Gene3D" id="2.40.50.100">
    <property type="match status" value="1"/>
</dbReference>
<dbReference type="InterPro" id="IPR004167">
    <property type="entry name" value="PSBD"/>
</dbReference>
<comment type="similarity">
    <text evidence="1">Belongs to the 2-oxoacid dehydrogenase family.</text>
</comment>
<feature type="non-terminal residue" evidence="3">
    <location>
        <position position="268"/>
    </location>
</feature>
<dbReference type="Pfam" id="PF02817">
    <property type="entry name" value="E3_binding"/>
    <property type="match status" value="1"/>
</dbReference>
<dbReference type="PROSITE" id="PS51826">
    <property type="entry name" value="PSBD"/>
    <property type="match status" value="1"/>
</dbReference>
<dbReference type="Pfam" id="PF00198">
    <property type="entry name" value="2-oxoacid_dh"/>
    <property type="match status" value="1"/>
</dbReference>
<evidence type="ECO:0000259" key="2">
    <source>
        <dbReference type="PROSITE" id="PS51826"/>
    </source>
</evidence>
<feature type="non-terminal residue" evidence="3">
    <location>
        <position position="1"/>
    </location>
</feature>
<dbReference type="AlphaFoldDB" id="X1SVF3"/>
<reference evidence="3" key="1">
    <citation type="journal article" date="2014" name="Front. Microbiol.">
        <title>High frequency of phylogenetically diverse reductive dehalogenase-homologous genes in deep subseafloor sedimentary metagenomes.</title>
        <authorList>
            <person name="Kawai M."/>
            <person name="Futagami T."/>
            <person name="Toyoda A."/>
            <person name="Takaki Y."/>
            <person name="Nishi S."/>
            <person name="Hori S."/>
            <person name="Arai W."/>
            <person name="Tsubouchi T."/>
            <person name="Morono Y."/>
            <person name="Uchiyama I."/>
            <person name="Ito T."/>
            <person name="Fujiyama A."/>
            <person name="Inagaki F."/>
            <person name="Takami H."/>
        </authorList>
    </citation>
    <scope>NUCLEOTIDE SEQUENCE</scope>
    <source>
        <strain evidence="3">Expedition CK06-06</strain>
    </source>
</reference>
<accession>X1SVF3</accession>
<dbReference type="SUPFAM" id="SSF47005">
    <property type="entry name" value="Peripheral subunit-binding domain of 2-oxo acid dehydrogenase complex"/>
    <property type="match status" value="1"/>
</dbReference>
<dbReference type="InterPro" id="IPR036625">
    <property type="entry name" value="E3-bd_dom_sf"/>
</dbReference>
<protein>
    <recommendedName>
        <fullName evidence="2">Peripheral subunit-binding (PSBD) domain-containing protein</fullName>
    </recommendedName>
</protein>
<dbReference type="GO" id="GO:0006086">
    <property type="term" value="P:pyruvate decarboxylation to acetyl-CoA"/>
    <property type="evidence" value="ECO:0007669"/>
    <property type="project" value="InterPro"/>
</dbReference>
<dbReference type="PANTHER" id="PTHR23151:SF90">
    <property type="entry name" value="DIHYDROLIPOYLLYSINE-RESIDUE ACETYLTRANSFERASE COMPONENT OF PYRUVATE DEHYDROGENASE COMPLEX, MITOCHONDRIAL-RELATED"/>
    <property type="match status" value="1"/>
</dbReference>